<reference evidence="7 8" key="3">
    <citation type="submission" date="2018-08" db="EMBL/GenBank/DDBJ databases">
        <title>A genome reference for cultivated species of the human gut microbiota.</title>
        <authorList>
            <person name="Zou Y."/>
            <person name="Xue W."/>
            <person name="Luo G."/>
        </authorList>
    </citation>
    <scope>NUCLEOTIDE SEQUENCE [LARGE SCALE GENOMIC DNA]</scope>
    <source>
        <strain evidence="4 7">AF14-27</strain>
        <strain evidence="3 8">AF19-1AC</strain>
    </source>
</reference>
<accession>A0A1Y4K2M7</accession>
<dbReference type="Proteomes" id="UP000285159">
    <property type="component" value="Unassembled WGS sequence"/>
</dbReference>
<dbReference type="Proteomes" id="UP000284366">
    <property type="component" value="Unassembled WGS sequence"/>
</dbReference>
<evidence type="ECO:0000313" key="8">
    <source>
        <dbReference type="Proteomes" id="UP000285159"/>
    </source>
</evidence>
<evidence type="ECO:0000313" key="3">
    <source>
        <dbReference type="EMBL" id="RGT30728.1"/>
    </source>
</evidence>
<dbReference type="CDD" id="cd00565">
    <property type="entry name" value="Ubl_ThiS"/>
    <property type="match status" value="1"/>
</dbReference>
<dbReference type="Proteomes" id="UP000196587">
    <property type="component" value="Unassembled WGS sequence"/>
</dbReference>
<dbReference type="InterPro" id="IPR010035">
    <property type="entry name" value="Thi_S"/>
</dbReference>
<dbReference type="Gene3D" id="3.10.20.30">
    <property type="match status" value="1"/>
</dbReference>
<dbReference type="RefSeq" id="WP_009120978.1">
    <property type="nucleotide sequence ID" value="NZ_CABIZW010000001.1"/>
</dbReference>
<dbReference type="EMBL" id="QRWP01000012">
    <property type="protein sequence ID" value="RGT30728.1"/>
    <property type="molecule type" value="Genomic_DNA"/>
</dbReference>
<evidence type="ECO:0000313" key="5">
    <source>
        <dbReference type="Proteomes" id="UP000195386"/>
    </source>
</evidence>
<evidence type="ECO:0000313" key="4">
    <source>
        <dbReference type="EMBL" id="RGV51911.1"/>
    </source>
</evidence>
<dbReference type="EMBL" id="QRZG01000022">
    <property type="protein sequence ID" value="RGV51911.1"/>
    <property type="molecule type" value="Genomic_DNA"/>
</dbReference>
<comment type="caution">
    <text evidence="2">The sequence shown here is derived from an EMBL/GenBank/DDBJ whole genome shotgun (WGS) entry which is preliminary data.</text>
</comment>
<evidence type="ECO:0000313" key="7">
    <source>
        <dbReference type="Proteomes" id="UP000284366"/>
    </source>
</evidence>
<gene>
    <name evidence="3" type="primary">thiS</name>
    <name evidence="2" type="ORF">B5F24_01225</name>
    <name evidence="1" type="ORF">B5F97_08650</name>
    <name evidence="4" type="ORF">DWW09_12390</name>
    <name evidence="3" type="ORF">DWX38_13420</name>
</gene>
<protein>
    <submittedName>
        <fullName evidence="3">Sulfur carrier protein ThiS</fullName>
    </submittedName>
    <submittedName>
        <fullName evidence="2">Thiamine biosynthesis protein ThiS</fullName>
    </submittedName>
</protein>
<dbReference type="Proteomes" id="UP000195386">
    <property type="component" value="Unassembled WGS sequence"/>
</dbReference>
<dbReference type="PANTHER" id="PTHR34472">
    <property type="entry name" value="SULFUR CARRIER PROTEIN THIS"/>
    <property type="match status" value="1"/>
</dbReference>
<reference evidence="2" key="2">
    <citation type="journal article" date="2018" name="BMC Genomics">
        <title>Whole genome sequencing and function prediction of 133 gut anaerobes isolated from chicken caecum in pure cultures.</title>
        <authorList>
            <person name="Medvecky M."/>
            <person name="Cejkova D."/>
            <person name="Polansky O."/>
            <person name="Karasova D."/>
            <person name="Kubasova T."/>
            <person name="Cizek A."/>
            <person name="Rychlik I."/>
        </authorList>
    </citation>
    <scope>NUCLEOTIDE SEQUENCE</scope>
    <source>
        <strain evidence="2">An189</strain>
        <strain evidence="1">An43</strain>
    </source>
</reference>
<dbReference type="InterPro" id="IPR012675">
    <property type="entry name" value="Beta-grasp_dom_sf"/>
</dbReference>
<sequence>MKVLINNKEVETEAVTLLQLTNELSLPAQGVAVAVDNRMVPRAEWTDYALSEGISIVIIKAACGG</sequence>
<dbReference type="PANTHER" id="PTHR34472:SF1">
    <property type="entry name" value="SULFUR CARRIER PROTEIN THIS"/>
    <property type="match status" value="1"/>
</dbReference>
<dbReference type="NCBIfam" id="TIGR01683">
    <property type="entry name" value="thiS"/>
    <property type="match status" value="1"/>
</dbReference>
<dbReference type="SUPFAM" id="SSF54285">
    <property type="entry name" value="MoaD/ThiS"/>
    <property type="match status" value="1"/>
</dbReference>
<evidence type="ECO:0000313" key="2">
    <source>
        <dbReference type="EMBL" id="OUP36541.1"/>
    </source>
</evidence>
<evidence type="ECO:0000313" key="6">
    <source>
        <dbReference type="Proteomes" id="UP000196587"/>
    </source>
</evidence>
<dbReference type="AlphaFoldDB" id="A0A1Y4K2M7"/>
<dbReference type="Pfam" id="PF02597">
    <property type="entry name" value="ThiS"/>
    <property type="match status" value="1"/>
</dbReference>
<evidence type="ECO:0000313" key="1">
    <source>
        <dbReference type="EMBL" id="OUO01231.1"/>
    </source>
</evidence>
<proteinExistence type="predicted"/>
<dbReference type="InterPro" id="IPR016155">
    <property type="entry name" value="Mopterin_synth/thiamin_S_b"/>
</dbReference>
<dbReference type="GeneID" id="61677065"/>
<dbReference type="EMBL" id="NFKE01000001">
    <property type="protein sequence ID" value="OUP36541.1"/>
    <property type="molecule type" value="Genomic_DNA"/>
</dbReference>
<dbReference type="InterPro" id="IPR003749">
    <property type="entry name" value="ThiS/MoaD-like"/>
</dbReference>
<dbReference type="EMBL" id="NFII01000006">
    <property type="protein sequence ID" value="OUO01231.1"/>
    <property type="molecule type" value="Genomic_DNA"/>
</dbReference>
<organism evidence="2 6">
    <name type="scientific">Bacteroides clarus</name>
    <dbReference type="NCBI Taxonomy" id="626929"/>
    <lineage>
        <taxon>Bacteria</taxon>
        <taxon>Pseudomonadati</taxon>
        <taxon>Bacteroidota</taxon>
        <taxon>Bacteroidia</taxon>
        <taxon>Bacteroidales</taxon>
        <taxon>Bacteroidaceae</taxon>
        <taxon>Bacteroides</taxon>
    </lineage>
</organism>
<name>A0A1Y4K2M7_9BACE</name>
<reference evidence="5 6" key="1">
    <citation type="submission" date="2017-04" db="EMBL/GenBank/DDBJ databases">
        <title>Function of individual gut microbiota members based on whole genome sequencing of pure cultures obtained from chicken caecum.</title>
        <authorList>
            <person name="Medvecky M."/>
            <person name="Cejkova D."/>
            <person name="Polansky O."/>
            <person name="Karasova D."/>
            <person name="Kubasova T."/>
            <person name="Cizek A."/>
            <person name="Rychlik I."/>
        </authorList>
    </citation>
    <scope>NUCLEOTIDE SEQUENCE [LARGE SCALE GENOMIC DNA]</scope>
    <source>
        <strain evidence="6">An189</strain>
        <strain evidence="5">An43</strain>
    </source>
</reference>